<reference evidence="1" key="2">
    <citation type="submission" date="2013-04" db="UniProtKB">
        <authorList>
            <consortium name="EnsemblPlants"/>
        </authorList>
    </citation>
    <scope>IDENTIFICATION</scope>
</reference>
<evidence type="ECO:0008006" key="3">
    <source>
        <dbReference type="Google" id="ProtNLM"/>
    </source>
</evidence>
<reference evidence="1" key="1">
    <citation type="journal article" date="2013" name="Nat. Commun.">
        <title>Whole-genome sequencing of Oryza brachyantha reveals mechanisms underlying Oryza genome evolution.</title>
        <authorList>
            <person name="Chen J."/>
            <person name="Huang Q."/>
            <person name="Gao D."/>
            <person name="Wang J."/>
            <person name="Lang Y."/>
            <person name="Liu T."/>
            <person name="Li B."/>
            <person name="Bai Z."/>
            <person name="Luis Goicoechea J."/>
            <person name="Liang C."/>
            <person name="Chen C."/>
            <person name="Zhang W."/>
            <person name="Sun S."/>
            <person name="Liao Y."/>
            <person name="Zhang X."/>
            <person name="Yang L."/>
            <person name="Song C."/>
            <person name="Wang M."/>
            <person name="Shi J."/>
            <person name="Liu G."/>
            <person name="Liu J."/>
            <person name="Zhou H."/>
            <person name="Zhou W."/>
            <person name="Yu Q."/>
            <person name="An N."/>
            <person name="Chen Y."/>
            <person name="Cai Q."/>
            <person name="Wang B."/>
            <person name="Liu B."/>
            <person name="Min J."/>
            <person name="Huang Y."/>
            <person name="Wu H."/>
            <person name="Li Z."/>
            <person name="Zhang Y."/>
            <person name="Yin Y."/>
            <person name="Song W."/>
            <person name="Jiang J."/>
            <person name="Jackson S.A."/>
            <person name="Wing R.A."/>
            <person name="Wang J."/>
            <person name="Chen M."/>
        </authorList>
    </citation>
    <scope>NUCLEOTIDE SEQUENCE [LARGE SCALE GENOMIC DNA]</scope>
    <source>
        <strain evidence="1">cv. IRGC 101232</strain>
    </source>
</reference>
<dbReference type="HOGENOM" id="CLU_1671985_0_0_1"/>
<dbReference type="Proteomes" id="UP000006038">
    <property type="component" value="Chromosome 11"/>
</dbReference>
<name>J3N9R1_ORYBR</name>
<dbReference type="Gramene" id="OB11G25470.1">
    <property type="protein sequence ID" value="OB11G25470.1"/>
    <property type="gene ID" value="OB11G25470"/>
</dbReference>
<organism evidence="1">
    <name type="scientific">Oryza brachyantha</name>
    <name type="common">malo sina</name>
    <dbReference type="NCBI Taxonomy" id="4533"/>
    <lineage>
        <taxon>Eukaryota</taxon>
        <taxon>Viridiplantae</taxon>
        <taxon>Streptophyta</taxon>
        <taxon>Embryophyta</taxon>
        <taxon>Tracheophyta</taxon>
        <taxon>Spermatophyta</taxon>
        <taxon>Magnoliopsida</taxon>
        <taxon>Liliopsida</taxon>
        <taxon>Poales</taxon>
        <taxon>Poaceae</taxon>
        <taxon>BOP clade</taxon>
        <taxon>Oryzoideae</taxon>
        <taxon>Oryzeae</taxon>
        <taxon>Oryzinae</taxon>
        <taxon>Oryza</taxon>
    </lineage>
</organism>
<keyword evidence="2" id="KW-1185">Reference proteome</keyword>
<dbReference type="PANTHER" id="PTHR34591:SF21">
    <property type="entry name" value="F-BOX DOMAIN CONTAINING PROTEIN, EXPRESSED"/>
    <property type="match status" value="1"/>
</dbReference>
<evidence type="ECO:0000313" key="2">
    <source>
        <dbReference type="Proteomes" id="UP000006038"/>
    </source>
</evidence>
<accession>J3N9R1</accession>
<dbReference type="EnsemblPlants" id="OB11G25470.1">
    <property type="protein sequence ID" value="OB11G25470.1"/>
    <property type="gene ID" value="OB11G25470"/>
</dbReference>
<dbReference type="AlphaFoldDB" id="J3N9R1"/>
<evidence type="ECO:0000313" key="1">
    <source>
        <dbReference type="EnsemblPlants" id="OB11G25470.1"/>
    </source>
</evidence>
<proteinExistence type="predicted"/>
<dbReference type="PANTHER" id="PTHR34591">
    <property type="entry name" value="OS03G0653100 PROTEIN-RELATED"/>
    <property type="match status" value="1"/>
</dbReference>
<sequence>MKPCEYAGYSVFWQGALYVHSGGLFVTRFSTSNDKYQIIKTPIIIRTNKFEKPYLGISTKGVSFGFICDWQLSIWNLKESAGQMEWVLNYQHDLWALNFHGNKNIGIWIVEEDNLRKRRAAPSHKYLEWDSDNDDFVEIEDDGGRLLWICSYPWILSL</sequence>
<protein>
    <recommendedName>
        <fullName evidence="3">F-box associated domain-containing protein</fullName>
    </recommendedName>
</protein>